<name>A0ABR6KUP9_9BACT</name>
<dbReference type="PANTHER" id="PTHR33336">
    <property type="entry name" value="QUINOL MONOOXYGENASE YGIN-RELATED"/>
    <property type="match status" value="1"/>
</dbReference>
<proteinExistence type="predicted"/>
<dbReference type="GO" id="GO:0047575">
    <property type="term" value="F:4-carboxymuconolactone decarboxylase activity"/>
    <property type="evidence" value="ECO:0007669"/>
    <property type="project" value="UniProtKB-EC"/>
</dbReference>
<evidence type="ECO:0000259" key="1">
    <source>
        <dbReference type="PROSITE" id="PS51725"/>
    </source>
</evidence>
<feature type="domain" description="ABM" evidence="1">
    <location>
        <begin position="25"/>
        <end position="118"/>
    </location>
</feature>
<dbReference type="Proteomes" id="UP000533637">
    <property type="component" value="Unassembled WGS sequence"/>
</dbReference>
<dbReference type="InterPro" id="IPR050744">
    <property type="entry name" value="AI-2_Isomerase_LsrG"/>
</dbReference>
<organism evidence="2 3">
    <name type="scientific">Parabacteroides faecis</name>
    <dbReference type="NCBI Taxonomy" id="1217282"/>
    <lineage>
        <taxon>Bacteria</taxon>
        <taxon>Pseudomonadati</taxon>
        <taxon>Bacteroidota</taxon>
        <taxon>Bacteroidia</taxon>
        <taxon>Bacteroidales</taxon>
        <taxon>Tannerellaceae</taxon>
        <taxon>Parabacteroides</taxon>
    </lineage>
</organism>
<dbReference type="InterPro" id="IPR011008">
    <property type="entry name" value="Dimeric_a/b-barrel"/>
</dbReference>
<dbReference type="PROSITE" id="PS51725">
    <property type="entry name" value="ABM"/>
    <property type="match status" value="1"/>
</dbReference>
<gene>
    <name evidence="2" type="ORF">GGQ57_005183</name>
</gene>
<dbReference type="EC" id="4.1.1.44" evidence="2"/>
<sequence length="138" mass="15729">MKKLLIILLLTAVIIPVIAQETENMVRLSKITVDPERLAEYNAYLKEEIEASMRLEPGVLLLYAMAEKDHPNEVTILEIYADETAYKSHIETPHFQKYKQGTLDMVKHLELIDTTPLIPGLKMKSPSTAVNTVRPRPF</sequence>
<dbReference type="RefSeq" id="WP_122373335.1">
    <property type="nucleotide sequence ID" value="NZ_BMPB01000023.1"/>
</dbReference>
<evidence type="ECO:0000313" key="2">
    <source>
        <dbReference type="EMBL" id="MBB4625231.1"/>
    </source>
</evidence>
<dbReference type="PANTHER" id="PTHR33336:SF3">
    <property type="entry name" value="ABM DOMAIN-CONTAINING PROTEIN"/>
    <property type="match status" value="1"/>
</dbReference>
<reference evidence="2 3" key="1">
    <citation type="submission" date="2020-08" db="EMBL/GenBank/DDBJ databases">
        <title>Genomic Encyclopedia of Type Strains, Phase IV (KMG-IV): sequencing the most valuable type-strain genomes for metagenomic binning, comparative biology and taxonomic classification.</title>
        <authorList>
            <person name="Goeker M."/>
        </authorList>
    </citation>
    <scope>NUCLEOTIDE SEQUENCE [LARGE SCALE GENOMIC DNA]</scope>
    <source>
        <strain evidence="2 3">DSM 102983</strain>
    </source>
</reference>
<dbReference type="EMBL" id="JACHOC010000015">
    <property type="protein sequence ID" value="MBB4625231.1"/>
    <property type="molecule type" value="Genomic_DNA"/>
</dbReference>
<protein>
    <submittedName>
        <fullName evidence="2">4-carboxymuconolactone decarboxylase</fullName>
        <ecNumber evidence="2">4.1.1.44</ecNumber>
    </submittedName>
</protein>
<keyword evidence="2" id="KW-0456">Lyase</keyword>
<keyword evidence="3" id="KW-1185">Reference proteome</keyword>
<dbReference type="Gene3D" id="3.30.70.100">
    <property type="match status" value="1"/>
</dbReference>
<dbReference type="Pfam" id="PF03992">
    <property type="entry name" value="ABM"/>
    <property type="match status" value="1"/>
</dbReference>
<comment type="caution">
    <text evidence="2">The sequence shown here is derived from an EMBL/GenBank/DDBJ whole genome shotgun (WGS) entry which is preliminary data.</text>
</comment>
<accession>A0ABR6KUP9</accession>
<evidence type="ECO:0000313" key="3">
    <source>
        <dbReference type="Proteomes" id="UP000533637"/>
    </source>
</evidence>
<dbReference type="InterPro" id="IPR007138">
    <property type="entry name" value="ABM_dom"/>
</dbReference>
<dbReference type="SUPFAM" id="SSF54909">
    <property type="entry name" value="Dimeric alpha+beta barrel"/>
    <property type="match status" value="1"/>
</dbReference>